<evidence type="ECO:0008006" key="4">
    <source>
        <dbReference type="Google" id="ProtNLM"/>
    </source>
</evidence>
<name>A0ABP8PJN6_9MICO</name>
<organism evidence="2 3">
    <name type="scientific">Microbacterium panaciterrae</name>
    <dbReference type="NCBI Taxonomy" id="985759"/>
    <lineage>
        <taxon>Bacteria</taxon>
        <taxon>Bacillati</taxon>
        <taxon>Actinomycetota</taxon>
        <taxon>Actinomycetes</taxon>
        <taxon>Micrococcales</taxon>
        <taxon>Microbacteriaceae</taxon>
        <taxon>Microbacterium</taxon>
    </lineage>
</organism>
<keyword evidence="1" id="KW-1133">Transmembrane helix</keyword>
<keyword evidence="1" id="KW-0472">Membrane</keyword>
<comment type="caution">
    <text evidence="2">The sequence shown here is derived from an EMBL/GenBank/DDBJ whole genome shotgun (WGS) entry which is preliminary data.</text>
</comment>
<proteinExistence type="predicted"/>
<dbReference type="RefSeq" id="WP_345187333.1">
    <property type="nucleotide sequence ID" value="NZ_BAABGP010000017.1"/>
</dbReference>
<keyword evidence="1" id="KW-0812">Transmembrane</keyword>
<keyword evidence="3" id="KW-1185">Reference proteome</keyword>
<protein>
    <recommendedName>
        <fullName evidence="4">Alkaline shock response membrane anchor protein AmaP</fullName>
    </recommendedName>
</protein>
<gene>
    <name evidence="2" type="ORF">GCM10023171_24450</name>
</gene>
<reference evidence="3" key="1">
    <citation type="journal article" date="2019" name="Int. J. Syst. Evol. Microbiol.">
        <title>The Global Catalogue of Microorganisms (GCM) 10K type strain sequencing project: providing services to taxonomists for standard genome sequencing and annotation.</title>
        <authorList>
            <consortium name="The Broad Institute Genomics Platform"/>
            <consortium name="The Broad Institute Genome Sequencing Center for Infectious Disease"/>
            <person name="Wu L."/>
            <person name="Ma J."/>
        </authorList>
    </citation>
    <scope>NUCLEOTIDE SEQUENCE [LARGE SCALE GENOMIC DNA]</scope>
    <source>
        <strain evidence="3">JCM 17839</strain>
    </source>
</reference>
<evidence type="ECO:0000256" key="1">
    <source>
        <dbReference type="SAM" id="Phobius"/>
    </source>
</evidence>
<evidence type="ECO:0000313" key="3">
    <source>
        <dbReference type="Proteomes" id="UP001500731"/>
    </source>
</evidence>
<accession>A0ABP8PJN6</accession>
<dbReference type="EMBL" id="BAABGP010000017">
    <property type="protein sequence ID" value="GAA4487180.1"/>
    <property type="molecule type" value="Genomic_DNA"/>
</dbReference>
<evidence type="ECO:0000313" key="2">
    <source>
        <dbReference type="EMBL" id="GAA4487180.1"/>
    </source>
</evidence>
<sequence length="205" mass="21367">MNATNRAVNRVVLLLIGIVLLLAGAAVIAAVRWPAAARTWKTVLSSAVDGMSYAGAQTRISVATTLSWSAVGVLVVLLLIVLGAVTVIARLGGGRSAAVIREEPGDGPHGAITIRQAFASDAISRSLARREEILSAHVGARRVRGTEVLQVSVTPRQNTSPADVAATVTTLVDNLATLTGRETPTLVSIRTGIRSRLAADQSRVH</sequence>
<dbReference type="Proteomes" id="UP001500731">
    <property type="component" value="Unassembled WGS sequence"/>
</dbReference>
<feature type="transmembrane region" description="Helical" evidence="1">
    <location>
        <begin position="68"/>
        <end position="91"/>
    </location>
</feature>